<name>A0A560CJN2_AZOBR</name>
<dbReference type="PANTHER" id="PTHR45228:SF9">
    <property type="entry name" value="3'3'-CGAMP-SPECIFIC PHOSPHODIESTERASE 2"/>
    <property type="match status" value="1"/>
</dbReference>
<dbReference type="Gene3D" id="3.30.450.40">
    <property type="match status" value="1"/>
</dbReference>
<dbReference type="Proteomes" id="UP000318529">
    <property type="component" value="Unassembled WGS sequence"/>
</dbReference>
<dbReference type="InterPro" id="IPR001789">
    <property type="entry name" value="Sig_transdc_resp-reg_receiver"/>
</dbReference>
<dbReference type="RefSeq" id="WP_247888254.1">
    <property type="nucleotide sequence ID" value="NZ_VITH01000004.1"/>
</dbReference>
<proteinExistence type="predicted"/>
<dbReference type="Gene3D" id="3.40.50.2300">
    <property type="match status" value="1"/>
</dbReference>
<dbReference type="SUPFAM" id="SSF55781">
    <property type="entry name" value="GAF domain-like"/>
    <property type="match status" value="1"/>
</dbReference>
<dbReference type="GO" id="GO:0000160">
    <property type="term" value="P:phosphorelay signal transduction system"/>
    <property type="evidence" value="ECO:0007669"/>
    <property type="project" value="InterPro"/>
</dbReference>
<dbReference type="Pfam" id="PF11849">
    <property type="entry name" value="DUF3369"/>
    <property type="match status" value="1"/>
</dbReference>
<dbReference type="Pfam" id="PF13487">
    <property type="entry name" value="HD_5"/>
    <property type="match status" value="1"/>
</dbReference>
<dbReference type="Gene3D" id="1.10.3210.10">
    <property type="entry name" value="Hypothetical protein af1432"/>
    <property type="match status" value="1"/>
</dbReference>
<dbReference type="PANTHER" id="PTHR45228">
    <property type="entry name" value="CYCLIC DI-GMP PHOSPHODIESTERASE TM_0186-RELATED"/>
    <property type="match status" value="1"/>
</dbReference>
<evidence type="ECO:0000259" key="2">
    <source>
        <dbReference type="PROSITE" id="PS50110"/>
    </source>
</evidence>
<dbReference type="InterPro" id="IPR052020">
    <property type="entry name" value="Cyclic_di-GMP/3'3'-cGAMP_PDE"/>
</dbReference>
<dbReference type="CDD" id="cd00077">
    <property type="entry name" value="HDc"/>
    <property type="match status" value="1"/>
</dbReference>
<reference evidence="4 5" key="1">
    <citation type="submission" date="2019-06" db="EMBL/GenBank/DDBJ databases">
        <title>Genomic Encyclopedia of Type Strains, Phase IV (KMG-V): Genome sequencing to study the core and pangenomes of soil and plant-associated prokaryotes.</title>
        <authorList>
            <person name="Whitman W."/>
        </authorList>
    </citation>
    <scope>NUCLEOTIDE SEQUENCE [LARGE SCALE GENOMIC DNA]</scope>
    <source>
        <strain evidence="4 5">BR 11650</strain>
    </source>
</reference>
<organism evidence="4 5">
    <name type="scientific">Azospirillum brasilense</name>
    <dbReference type="NCBI Taxonomy" id="192"/>
    <lineage>
        <taxon>Bacteria</taxon>
        <taxon>Pseudomonadati</taxon>
        <taxon>Pseudomonadota</taxon>
        <taxon>Alphaproteobacteria</taxon>
        <taxon>Rhodospirillales</taxon>
        <taxon>Azospirillaceae</taxon>
        <taxon>Azospirillum</taxon>
    </lineage>
</organism>
<dbReference type="InterPro" id="IPR029016">
    <property type="entry name" value="GAF-like_dom_sf"/>
</dbReference>
<evidence type="ECO:0000313" key="4">
    <source>
        <dbReference type="EMBL" id="TWA85074.1"/>
    </source>
</evidence>
<dbReference type="InterPro" id="IPR021800">
    <property type="entry name" value="DUF3369"/>
</dbReference>
<dbReference type="GO" id="GO:0008081">
    <property type="term" value="F:phosphoric diester hydrolase activity"/>
    <property type="evidence" value="ECO:0007669"/>
    <property type="project" value="UniProtKB-ARBA"/>
</dbReference>
<accession>A0A560CJN2</accession>
<evidence type="ECO:0000313" key="5">
    <source>
        <dbReference type="Proteomes" id="UP000318529"/>
    </source>
</evidence>
<dbReference type="InterPro" id="IPR037522">
    <property type="entry name" value="HD_GYP_dom"/>
</dbReference>
<dbReference type="AlphaFoldDB" id="A0A560CJN2"/>
<sequence length="568" mass="61668">MPSRFPSATIETIMPSDDARPPEATPVPPAKPRLHVLVVDPDPALAGLTRAALDGFALDGAPVTVLTAATAAEAREALYRNPSTAAVLLEPVLDPAADGVPEGLGLIDHIRKDLGNSRVRILVCTAHPGRAPEEEVVEGHDVSDYRLKDGLTARTLRTAVVPRLRAFLNLQTQAAGRKALARMLVATTGLLEMRTPDVLFPNILPRVVGLLGIGRHALLCIQGDTLPRDRRIRVRASTGRFAKWKDVDVAELGEPNVAAALERLSPSSETIVEPGYCALRLRAHGGIIGMIYVEGHNNEGTAREWQLLELFRNKCSIAFENALLFEELNTAQKATVLAMGSLAEYKDNAAAGHLQRIERLVGDIARELRVHGRFADELDDELAEKVGLAALLHDVGMLSVSDETLGIPGELANNDMAAIQRHTLIGHRILSEAALPLRGRSLLSIAAEIARYHHERYDGSGYMEGLRGGAIPVSARIMAVADVFDALITDRQYRKAWGVEHAITWIAERAGKDFDPLVVEAFLTVVRRIQAEEPDWFPKPEGGNQGLLVAAIGRKLRALFGNRAEPIN</sequence>
<protein>
    <submittedName>
        <fullName evidence="4">HD domain-containing protein</fullName>
    </submittedName>
</protein>
<gene>
    <name evidence="4" type="ORF">FBZ83_104346</name>
</gene>
<dbReference type="EMBL" id="VITH01000004">
    <property type="protein sequence ID" value="TWA85074.1"/>
    <property type="molecule type" value="Genomic_DNA"/>
</dbReference>
<dbReference type="InterPro" id="IPR003607">
    <property type="entry name" value="HD/PDEase_dom"/>
</dbReference>
<comment type="caution">
    <text evidence="1">Lacks conserved residue(s) required for the propagation of feature annotation.</text>
</comment>
<dbReference type="PROSITE" id="PS51832">
    <property type="entry name" value="HD_GYP"/>
    <property type="match status" value="1"/>
</dbReference>
<dbReference type="PROSITE" id="PS50110">
    <property type="entry name" value="RESPONSE_REGULATORY"/>
    <property type="match status" value="1"/>
</dbReference>
<feature type="domain" description="Response regulatory" evidence="2">
    <location>
        <begin position="35"/>
        <end position="163"/>
    </location>
</feature>
<evidence type="ECO:0000256" key="1">
    <source>
        <dbReference type="PROSITE-ProRule" id="PRU00169"/>
    </source>
</evidence>
<evidence type="ECO:0000259" key="3">
    <source>
        <dbReference type="PROSITE" id="PS51832"/>
    </source>
</evidence>
<dbReference type="SUPFAM" id="SSF52172">
    <property type="entry name" value="CheY-like"/>
    <property type="match status" value="1"/>
</dbReference>
<feature type="domain" description="HD-GYP" evidence="3">
    <location>
        <begin position="328"/>
        <end position="538"/>
    </location>
</feature>
<comment type="caution">
    <text evidence="4">The sequence shown here is derived from an EMBL/GenBank/DDBJ whole genome shotgun (WGS) entry which is preliminary data.</text>
</comment>
<dbReference type="SMART" id="SM00471">
    <property type="entry name" value="HDc"/>
    <property type="match status" value="1"/>
</dbReference>
<dbReference type="SUPFAM" id="SSF109604">
    <property type="entry name" value="HD-domain/PDEase-like"/>
    <property type="match status" value="1"/>
</dbReference>
<dbReference type="InterPro" id="IPR011006">
    <property type="entry name" value="CheY-like_superfamily"/>
</dbReference>